<dbReference type="KEGG" id="acan:ACA1_175510"/>
<dbReference type="NCBIfam" id="TIGR02630">
    <property type="entry name" value="xylose_isom_A"/>
    <property type="match status" value="1"/>
</dbReference>
<dbReference type="OrthoDB" id="1730074at2759"/>
<evidence type="ECO:0000256" key="5">
    <source>
        <dbReference type="ARBA" id="ARBA00022629"/>
    </source>
</evidence>
<keyword evidence="5 10" id="KW-0859">Xylose metabolism</keyword>
<dbReference type="InterPro" id="IPR013452">
    <property type="entry name" value="Xylose_isom_bac"/>
</dbReference>
<evidence type="ECO:0000256" key="4">
    <source>
        <dbReference type="ARBA" id="ARBA00022490"/>
    </source>
</evidence>
<keyword evidence="7 10" id="KW-0413">Isomerase</keyword>
<dbReference type="PANTHER" id="PTHR48408:SF1">
    <property type="entry name" value="XYLOSE ISOMERASE"/>
    <property type="match status" value="1"/>
</dbReference>
<comment type="catalytic activity">
    <reaction evidence="9 10">
        <text>alpha-D-xylose = alpha-D-xylulofuranose</text>
        <dbReference type="Rhea" id="RHEA:22816"/>
        <dbReference type="ChEBI" id="CHEBI:28518"/>
        <dbReference type="ChEBI" id="CHEBI:188998"/>
        <dbReference type="EC" id="5.3.1.5"/>
    </reaction>
</comment>
<keyword evidence="6 10" id="KW-0479">Metal-binding</keyword>
<accession>L8HKE1</accession>
<proteinExistence type="inferred from homology"/>
<dbReference type="GO" id="GO:0009045">
    <property type="term" value="F:xylose isomerase activity"/>
    <property type="evidence" value="ECO:0007669"/>
    <property type="project" value="UniProtKB-EC"/>
</dbReference>
<evidence type="ECO:0000256" key="8">
    <source>
        <dbReference type="ARBA" id="ARBA00023277"/>
    </source>
</evidence>
<dbReference type="PRINTS" id="PR00688">
    <property type="entry name" value="XYLOSISMRASE"/>
</dbReference>
<name>L8HKE1_ACACF</name>
<dbReference type="Pfam" id="PF01261">
    <property type="entry name" value="AP_endonuc_2"/>
    <property type="match status" value="1"/>
</dbReference>
<evidence type="ECO:0000313" key="12">
    <source>
        <dbReference type="EMBL" id="ELR24876.1"/>
    </source>
</evidence>
<sequence length="437" mass="49529">MATEYFKGISKIPFEGPESVNPLAFKYYRPDQVVAGRPMKDWLRFSVCYWHTWRGTGADMFGPGTYCRPWDDGTNSLESYLKLVDVNFEFLQKLGVEYFCFHDRDIAPEGATLEETNKNLETVAAHIKKRMQETGIKLLWGTANLFSNPRYMNGASTNPDTHVFAYAAAQVKKCMDISKELGAENYVFWGGREGYQTLLNTDLKGELDHFARFLQLAADYKKQIGFQGQLLIEPKPREPTKHQYDFDTAAVVAFLKSYNLDKDYKVNIEANHCTLAGHTFEHELTYASAYGFLGSIDANTGDPLLGWDTDQFNMDVKQTTLAMQVVLRQGGLQPGGLNFDAKLRRESSDLEDLFIGHIAGMDTFARGLLAAARLEEEGTFQAWRDERYASWKGELGQKIVSGQVTFAELEQFALQAGEPKQVSAKQEKYEMLLNRYV</sequence>
<evidence type="ECO:0000256" key="9">
    <source>
        <dbReference type="ARBA" id="ARBA00033659"/>
    </source>
</evidence>
<dbReference type="AlphaFoldDB" id="L8HKE1"/>
<reference evidence="12 13" key="1">
    <citation type="journal article" date="2013" name="Genome Biol.">
        <title>Genome of Acanthamoeba castellanii highlights extensive lateral gene transfer and early evolution of tyrosine kinase signaling.</title>
        <authorList>
            <person name="Clarke M."/>
            <person name="Lohan A.J."/>
            <person name="Liu B."/>
            <person name="Lagkouvardos I."/>
            <person name="Roy S."/>
            <person name="Zafar N."/>
            <person name="Bertelli C."/>
            <person name="Schilde C."/>
            <person name="Kianianmomeni A."/>
            <person name="Burglin T.R."/>
            <person name="Frech C."/>
            <person name="Turcotte B."/>
            <person name="Kopec K.O."/>
            <person name="Synnott J.M."/>
            <person name="Choo C."/>
            <person name="Paponov I."/>
            <person name="Finkler A."/>
            <person name="Soon Heng Tan C."/>
            <person name="Hutchins A.P."/>
            <person name="Weinmeier T."/>
            <person name="Rattei T."/>
            <person name="Chu J.S."/>
            <person name="Gimenez G."/>
            <person name="Irimia M."/>
            <person name="Rigden D.J."/>
            <person name="Fitzpatrick D.A."/>
            <person name="Lorenzo-Morales J."/>
            <person name="Bateman A."/>
            <person name="Chiu C.H."/>
            <person name="Tang P."/>
            <person name="Hegemann P."/>
            <person name="Fromm H."/>
            <person name="Raoult D."/>
            <person name="Greub G."/>
            <person name="Miranda-Saavedra D."/>
            <person name="Chen N."/>
            <person name="Nash P."/>
            <person name="Ginger M.L."/>
            <person name="Horn M."/>
            <person name="Schaap P."/>
            <person name="Caler L."/>
            <person name="Loftus B."/>
        </authorList>
    </citation>
    <scope>NUCLEOTIDE SEQUENCE [LARGE SCALE GENOMIC DNA]</scope>
    <source>
        <strain evidence="12 13">Neff</strain>
    </source>
</reference>
<dbReference type="FunFam" id="3.20.20.150:FF:000002">
    <property type="entry name" value="Xylose isomerase"/>
    <property type="match status" value="1"/>
</dbReference>
<dbReference type="PROSITE" id="PS51415">
    <property type="entry name" value="XYLOSE_ISOMERASE"/>
    <property type="match status" value="1"/>
</dbReference>
<keyword evidence="4" id="KW-0963">Cytoplasm</keyword>
<gene>
    <name evidence="12" type="ORF">ACA1_175510</name>
</gene>
<dbReference type="EC" id="5.3.1.5" evidence="3 10"/>
<dbReference type="GeneID" id="14925908"/>
<organism evidence="12 13">
    <name type="scientific">Acanthamoeba castellanii (strain ATCC 30010 / Neff)</name>
    <dbReference type="NCBI Taxonomy" id="1257118"/>
    <lineage>
        <taxon>Eukaryota</taxon>
        <taxon>Amoebozoa</taxon>
        <taxon>Discosea</taxon>
        <taxon>Longamoebia</taxon>
        <taxon>Centramoebida</taxon>
        <taxon>Acanthamoebidae</taxon>
        <taxon>Acanthamoeba</taxon>
    </lineage>
</organism>
<protein>
    <recommendedName>
        <fullName evidence="3 10">Xylose isomerase</fullName>
        <ecNumber evidence="3 10">5.3.1.5</ecNumber>
    </recommendedName>
</protein>
<keyword evidence="8 10" id="KW-0119">Carbohydrate metabolism</keyword>
<evidence type="ECO:0000259" key="11">
    <source>
        <dbReference type="Pfam" id="PF01261"/>
    </source>
</evidence>
<dbReference type="PANTHER" id="PTHR48408">
    <property type="match status" value="1"/>
</dbReference>
<dbReference type="NCBIfam" id="NF003998">
    <property type="entry name" value="PRK05474.1"/>
    <property type="match status" value="1"/>
</dbReference>
<dbReference type="InterPro" id="IPR001998">
    <property type="entry name" value="Xylose_isomerase"/>
</dbReference>
<dbReference type="STRING" id="1257118.L8HKE1"/>
<evidence type="ECO:0000256" key="10">
    <source>
        <dbReference type="RuleBase" id="RU000609"/>
    </source>
</evidence>
<dbReference type="Proteomes" id="UP000011083">
    <property type="component" value="Unassembled WGS sequence"/>
</dbReference>
<dbReference type="GO" id="GO:0042732">
    <property type="term" value="P:D-xylose metabolic process"/>
    <property type="evidence" value="ECO:0007669"/>
    <property type="project" value="UniProtKB-KW"/>
</dbReference>
<dbReference type="InterPro" id="IPR013022">
    <property type="entry name" value="Xyl_isomerase-like_TIM-brl"/>
</dbReference>
<dbReference type="InterPro" id="IPR036237">
    <property type="entry name" value="Xyl_isomerase-like_sf"/>
</dbReference>
<dbReference type="RefSeq" id="XP_004356776.1">
    <property type="nucleotide sequence ID" value="XM_004356723.1"/>
</dbReference>
<evidence type="ECO:0000256" key="7">
    <source>
        <dbReference type="ARBA" id="ARBA00023235"/>
    </source>
</evidence>
<comment type="similarity">
    <text evidence="2 10">Belongs to the xylose isomerase family.</text>
</comment>
<feature type="domain" description="Xylose isomerase-like TIM barrel" evidence="11">
    <location>
        <begin position="89"/>
        <end position="281"/>
    </location>
</feature>
<evidence type="ECO:0000256" key="2">
    <source>
        <dbReference type="ARBA" id="ARBA00005765"/>
    </source>
</evidence>
<dbReference type="Gene3D" id="3.20.20.150">
    <property type="entry name" value="Divalent-metal-dependent TIM barrel enzymes"/>
    <property type="match status" value="1"/>
</dbReference>
<evidence type="ECO:0000256" key="6">
    <source>
        <dbReference type="ARBA" id="ARBA00022723"/>
    </source>
</evidence>
<keyword evidence="13" id="KW-1185">Reference proteome</keyword>
<dbReference type="VEuPathDB" id="AmoebaDB:ACA1_175510"/>
<dbReference type="GO" id="GO:0046872">
    <property type="term" value="F:metal ion binding"/>
    <property type="evidence" value="ECO:0007669"/>
    <property type="project" value="UniProtKB-KW"/>
</dbReference>
<evidence type="ECO:0000256" key="3">
    <source>
        <dbReference type="ARBA" id="ARBA00011958"/>
    </source>
</evidence>
<comment type="subcellular location">
    <subcellularLocation>
        <location evidence="1">Cytoplasm</location>
    </subcellularLocation>
</comment>
<evidence type="ECO:0000313" key="13">
    <source>
        <dbReference type="Proteomes" id="UP000011083"/>
    </source>
</evidence>
<dbReference type="HAMAP" id="MF_00455">
    <property type="entry name" value="Xylose_isom_A"/>
    <property type="match status" value="1"/>
</dbReference>
<dbReference type="EMBL" id="KB007811">
    <property type="protein sequence ID" value="ELR24876.1"/>
    <property type="molecule type" value="Genomic_DNA"/>
</dbReference>
<dbReference type="OMA" id="IAYWHTF"/>
<dbReference type="SUPFAM" id="SSF51658">
    <property type="entry name" value="Xylose isomerase-like"/>
    <property type="match status" value="1"/>
</dbReference>
<evidence type="ECO:0000256" key="1">
    <source>
        <dbReference type="ARBA" id="ARBA00004496"/>
    </source>
</evidence>